<dbReference type="InterPro" id="IPR052707">
    <property type="entry name" value="OsmC_Ohr_Peroxiredoxin"/>
</dbReference>
<dbReference type="InterPro" id="IPR036102">
    <property type="entry name" value="OsmC/Ohrsf"/>
</dbReference>
<evidence type="ECO:0000313" key="1">
    <source>
        <dbReference type="EMBL" id="RPF56615.1"/>
    </source>
</evidence>
<dbReference type="PANTHER" id="PTHR42830">
    <property type="entry name" value="OSMOTICALLY INDUCIBLE FAMILY PROTEIN"/>
    <property type="match status" value="1"/>
</dbReference>
<organism evidence="1 2">
    <name type="scientific">Abyssicoccus albus</name>
    <dbReference type="NCBI Taxonomy" id="1817405"/>
    <lineage>
        <taxon>Bacteria</taxon>
        <taxon>Bacillati</taxon>
        <taxon>Bacillota</taxon>
        <taxon>Bacilli</taxon>
        <taxon>Bacillales</taxon>
        <taxon>Abyssicoccaceae</taxon>
    </lineage>
</organism>
<dbReference type="InterPro" id="IPR003718">
    <property type="entry name" value="OsmC/Ohr_fam"/>
</dbReference>
<sequence>MIHRFELKGRWTGGRNSQGTIKMDALDSDVSIPESMDGPGVGTNPDEMLLGAASTCYLITLAAILESSRVQFDSIELNSVAHVETDKGIPTFKEIIHDPTIIGLHSYEQTDAKIQRIFAKAESSCMISRAIEGNVKVTVK</sequence>
<dbReference type="SUPFAM" id="SSF82784">
    <property type="entry name" value="OsmC-like"/>
    <property type="match status" value="1"/>
</dbReference>
<protein>
    <submittedName>
        <fullName evidence="1">Peroxiredoxin-like protein</fullName>
    </submittedName>
</protein>
<dbReference type="AlphaFoldDB" id="A0A3N5CCK2"/>
<dbReference type="PANTHER" id="PTHR42830:SF2">
    <property type="entry name" value="OSMC_OHR FAMILY PROTEIN"/>
    <property type="match status" value="1"/>
</dbReference>
<dbReference type="NCBIfam" id="TIGR03563">
    <property type="entry name" value="perox_SACOL1771"/>
    <property type="match status" value="1"/>
</dbReference>
<dbReference type="Gene3D" id="3.30.300.20">
    <property type="match status" value="1"/>
</dbReference>
<dbReference type="InterPro" id="IPR015946">
    <property type="entry name" value="KH_dom-like_a/b"/>
</dbReference>
<dbReference type="EMBL" id="RKRK01000003">
    <property type="protein sequence ID" value="RPF56615.1"/>
    <property type="molecule type" value="Genomic_DNA"/>
</dbReference>
<keyword evidence="2" id="KW-1185">Reference proteome</keyword>
<comment type="caution">
    <text evidence="1">The sequence shown here is derived from an EMBL/GenBank/DDBJ whole genome shotgun (WGS) entry which is preliminary data.</text>
</comment>
<dbReference type="Pfam" id="PF02566">
    <property type="entry name" value="OsmC"/>
    <property type="match status" value="1"/>
</dbReference>
<dbReference type="InterPro" id="IPR019905">
    <property type="entry name" value="OsmC-like_firmicutes"/>
</dbReference>
<accession>A0A3N5CCK2</accession>
<dbReference type="Proteomes" id="UP000277108">
    <property type="component" value="Unassembled WGS sequence"/>
</dbReference>
<name>A0A3N5CCK2_9BACL</name>
<proteinExistence type="predicted"/>
<evidence type="ECO:0000313" key="2">
    <source>
        <dbReference type="Proteomes" id="UP000277108"/>
    </source>
</evidence>
<reference evidence="1 2" key="1">
    <citation type="submission" date="2018-11" db="EMBL/GenBank/DDBJ databases">
        <title>Genomic Encyclopedia of Type Strains, Phase IV (KMG-IV): sequencing the most valuable type-strain genomes for metagenomic binning, comparative biology and taxonomic classification.</title>
        <authorList>
            <person name="Goeker M."/>
        </authorList>
    </citation>
    <scope>NUCLEOTIDE SEQUENCE [LARGE SCALE GENOMIC DNA]</scope>
    <source>
        <strain evidence="1 2">DSM 29158</strain>
    </source>
</reference>
<gene>
    <name evidence="1" type="ORF">EDD62_1266</name>
</gene>